<keyword evidence="4" id="KW-0406">Ion transport</keyword>
<feature type="transmembrane region" description="Helical" evidence="2">
    <location>
        <begin position="82"/>
        <end position="98"/>
    </location>
</feature>
<dbReference type="Pfam" id="PF02254">
    <property type="entry name" value="TrkA_N"/>
    <property type="match status" value="1"/>
</dbReference>
<feature type="transmembrane region" description="Helical" evidence="2">
    <location>
        <begin position="198"/>
        <end position="222"/>
    </location>
</feature>
<feature type="transmembrane region" description="Helical" evidence="2">
    <location>
        <begin position="134"/>
        <end position="153"/>
    </location>
</feature>
<feature type="transmembrane region" description="Helical" evidence="2">
    <location>
        <begin position="104"/>
        <end position="122"/>
    </location>
</feature>
<dbReference type="SUPFAM" id="SSF51735">
    <property type="entry name" value="NAD(P)-binding Rossmann-fold domains"/>
    <property type="match status" value="1"/>
</dbReference>
<reference evidence="4" key="1">
    <citation type="submission" date="2013-08" db="EMBL/GenBank/DDBJ databases">
        <authorList>
            <person name="Mendez C."/>
            <person name="Richter M."/>
            <person name="Ferrer M."/>
            <person name="Sanchez J."/>
        </authorList>
    </citation>
    <scope>NUCLEOTIDE SEQUENCE</scope>
</reference>
<keyword evidence="4" id="KW-0813">Transport</keyword>
<dbReference type="GO" id="GO:0006813">
    <property type="term" value="P:potassium ion transport"/>
    <property type="evidence" value="ECO:0007669"/>
    <property type="project" value="InterPro"/>
</dbReference>
<evidence type="ECO:0000259" key="3">
    <source>
        <dbReference type="PROSITE" id="PS51201"/>
    </source>
</evidence>
<dbReference type="PANTHER" id="PTHR43833:SF11">
    <property type="entry name" value="VOLTAGE-GATED POTASSIUM CHANNEL KCH"/>
    <property type="match status" value="1"/>
</dbReference>
<evidence type="ECO:0000256" key="2">
    <source>
        <dbReference type="SAM" id="Phobius"/>
    </source>
</evidence>
<proteinExistence type="predicted"/>
<feature type="transmembrane region" description="Helical" evidence="2">
    <location>
        <begin position="56"/>
        <end position="77"/>
    </location>
</feature>
<evidence type="ECO:0000256" key="1">
    <source>
        <dbReference type="ARBA" id="ARBA00004651"/>
    </source>
</evidence>
<dbReference type="PANTHER" id="PTHR43833">
    <property type="entry name" value="POTASSIUM CHANNEL PROTEIN 2-RELATED-RELATED"/>
    <property type="match status" value="1"/>
</dbReference>
<feature type="domain" description="RCK N-terminal" evidence="3">
    <location>
        <begin position="240"/>
        <end position="354"/>
    </location>
</feature>
<evidence type="ECO:0000313" key="4">
    <source>
        <dbReference type="EMBL" id="EQD36492.1"/>
    </source>
</evidence>
<dbReference type="Gene3D" id="3.40.50.720">
    <property type="entry name" value="NAD(P)-binding Rossmann-like Domain"/>
    <property type="match status" value="1"/>
</dbReference>
<keyword evidence="2" id="KW-0472">Membrane</keyword>
<dbReference type="PROSITE" id="PS51257">
    <property type="entry name" value="PROKAR_LIPOPROTEIN"/>
    <property type="match status" value="1"/>
</dbReference>
<gene>
    <name evidence="4" type="ORF">B1B_16496</name>
</gene>
<accession>T0YX05</accession>
<dbReference type="InterPro" id="IPR050721">
    <property type="entry name" value="Trk_Ktr_HKT_K-transport"/>
</dbReference>
<dbReference type="EMBL" id="AUZY01010975">
    <property type="protein sequence ID" value="EQD36492.1"/>
    <property type="molecule type" value="Genomic_DNA"/>
</dbReference>
<keyword evidence="2" id="KW-0812">Transmembrane</keyword>
<comment type="subcellular location">
    <subcellularLocation>
        <location evidence="1">Cell membrane</location>
        <topology evidence="1">Multi-pass membrane protein</topology>
    </subcellularLocation>
</comment>
<dbReference type="SUPFAM" id="SSF81324">
    <property type="entry name" value="Voltage-gated potassium channels"/>
    <property type="match status" value="1"/>
</dbReference>
<dbReference type="InterPro" id="IPR003148">
    <property type="entry name" value="RCK_N"/>
</dbReference>
<dbReference type="InterPro" id="IPR013099">
    <property type="entry name" value="K_chnl_dom"/>
</dbReference>
<keyword evidence="2" id="KW-1133">Transmembrane helix</keyword>
<protein>
    <submittedName>
        <fullName evidence="4">Voltage-gated potassium channel</fullName>
    </submittedName>
</protein>
<dbReference type="Pfam" id="PF07885">
    <property type="entry name" value="Ion_trans_2"/>
    <property type="match status" value="1"/>
</dbReference>
<keyword evidence="4" id="KW-0407">Ion channel</keyword>
<sequence length="392" mass="42889">MRGLKWIGRLAETSPSQALPWLLGCLVMVMGVLNGVDSGLWRSMLLDQIPPVGPSFAFWIESLLWSMALILFGTGLLFRSRLSWFMTLIALAARLLWLTDLGRFWSHPAFSLAALVALLILLKSGNRFRRSTLGAGTLFALTLIILLLAYAVLGSFLLGDQFNPPIRSLITALYFSVVTLSTVGYGDITPHSAEARMFVSSIIVLGLTVLAVALSAIILPVLQRRLESLLMPNRVIRPRHNHFLIAGNSSLARNTYRELNARKQKVTFIVSEPFEIAGEGKLDIVIGDPTDTEVLRSVQAGSAKALLALSDDDSENAFVVLAAKELEAPVKTVAVVHNSKNLSRLRRVHPDILLAPQVMGGRVLAMYLTGQNVDAGKFWSDFLTEIAPGHDP</sequence>
<organism evidence="4">
    <name type="scientific">mine drainage metagenome</name>
    <dbReference type="NCBI Taxonomy" id="410659"/>
    <lineage>
        <taxon>unclassified sequences</taxon>
        <taxon>metagenomes</taxon>
        <taxon>ecological metagenomes</taxon>
    </lineage>
</organism>
<dbReference type="AlphaFoldDB" id="T0YX05"/>
<feature type="transmembrane region" description="Helical" evidence="2">
    <location>
        <begin position="18"/>
        <end position="36"/>
    </location>
</feature>
<comment type="caution">
    <text evidence="4">The sequence shown here is derived from an EMBL/GenBank/DDBJ whole genome shotgun (WGS) entry which is preliminary data.</text>
</comment>
<dbReference type="GO" id="GO:0034220">
    <property type="term" value="P:monoatomic ion transmembrane transport"/>
    <property type="evidence" value="ECO:0007669"/>
    <property type="project" value="UniProtKB-KW"/>
</dbReference>
<dbReference type="PROSITE" id="PS51201">
    <property type="entry name" value="RCK_N"/>
    <property type="match status" value="1"/>
</dbReference>
<dbReference type="GO" id="GO:0005886">
    <property type="term" value="C:plasma membrane"/>
    <property type="evidence" value="ECO:0007669"/>
    <property type="project" value="UniProtKB-SubCell"/>
</dbReference>
<reference evidence="4" key="2">
    <citation type="journal article" date="2014" name="ISME J.">
        <title>Microbial stratification in low pH oxic and suboxic macroscopic growths along an acid mine drainage.</title>
        <authorList>
            <person name="Mendez-Garcia C."/>
            <person name="Mesa V."/>
            <person name="Sprenger R.R."/>
            <person name="Richter M."/>
            <person name="Diez M.S."/>
            <person name="Solano J."/>
            <person name="Bargiela R."/>
            <person name="Golyshina O.V."/>
            <person name="Manteca A."/>
            <person name="Ramos J.L."/>
            <person name="Gallego J.R."/>
            <person name="Llorente I."/>
            <person name="Martins Dos Santos V.A."/>
            <person name="Jensen O.N."/>
            <person name="Pelaez A.I."/>
            <person name="Sanchez J."/>
            <person name="Ferrer M."/>
        </authorList>
    </citation>
    <scope>NUCLEOTIDE SEQUENCE</scope>
</reference>
<dbReference type="Gene3D" id="1.10.287.70">
    <property type="match status" value="1"/>
</dbReference>
<name>T0YX05_9ZZZZ</name>
<dbReference type="InterPro" id="IPR036291">
    <property type="entry name" value="NAD(P)-bd_dom_sf"/>
</dbReference>
<feature type="transmembrane region" description="Helical" evidence="2">
    <location>
        <begin position="165"/>
        <end position="186"/>
    </location>
</feature>